<evidence type="ECO:0000259" key="15">
    <source>
        <dbReference type="PROSITE" id="PS50059"/>
    </source>
</evidence>
<comment type="domain">
    <text evidence="12">Consists of 3 domains; the N-terminus binds the ribosome, the middle domain has PPIase activity, while the C-terminus has intrinsic chaperone activity on its own.</text>
</comment>
<proteinExistence type="inferred from homology"/>
<evidence type="ECO:0000313" key="16">
    <source>
        <dbReference type="EMBL" id="MEQ3354029.1"/>
    </source>
</evidence>
<evidence type="ECO:0000256" key="6">
    <source>
        <dbReference type="ARBA" id="ARBA00023110"/>
    </source>
</evidence>
<dbReference type="Pfam" id="PF00254">
    <property type="entry name" value="FKBP_C"/>
    <property type="match status" value="1"/>
</dbReference>
<keyword evidence="7 12" id="KW-0143">Chaperone</keyword>
<comment type="subcellular location">
    <subcellularLocation>
        <location evidence="12">Cytoplasm</location>
    </subcellularLocation>
    <text evidence="12">About half TF is bound to the ribosome near the polypeptide exit tunnel while the other half is free in the cytoplasm.</text>
</comment>
<dbReference type="InterPro" id="IPR008880">
    <property type="entry name" value="Trigger_fac_C"/>
</dbReference>
<evidence type="ECO:0000256" key="7">
    <source>
        <dbReference type="ARBA" id="ARBA00023186"/>
    </source>
</evidence>
<dbReference type="InterPro" id="IPR037041">
    <property type="entry name" value="Trigger_fac_C_sf"/>
</dbReference>
<dbReference type="PANTHER" id="PTHR30560">
    <property type="entry name" value="TRIGGER FACTOR CHAPERONE AND PEPTIDYL-PROLYL CIS/TRANS ISOMERASE"/>
    <property type="match status" value="1"/>
</dbReference>
<dbReference type="Pfam" id="PF05698">
    <property type="entry name" value="Trigger_C"/>
    <property type="match status" value="1"/>
</dbReference>
<dbReference type="HAMAP" id="MF_00303">
    <property type="entry name" value="Trigger_factor_Tig"/>
    <property type="match status" value="1"/>
</dbReference>
<comment type="similarity">
    <text evidence="2 12 14">Belongs to the FKBP-type PPIase family. Tig subfamily.</text>
</comment>
<dbReference type="SUPFAM" id="SSF102735">
    <property type="entry name" value="Trigger factor ribosome-binding domain"/>
    <property type="match status" value="1"/>
</dbReference>
<dbReference type="EC" id="5.2.1.8" evidence="3 12"/>
<evidence type="ECO:0000256" key="5">
    <source>
        <dbReference type="ARBA" id="ARBA00022618"/>
    </source>
</evidence>
<evidence type="ECO:0000313" key="17">
    <source>
        <dbReference type="Proteomes" id="UP001481872"/>
    </source>
</evidence>
<dbReference type="InterPro" id="IPR001179">
    <property type="entry name" value="PPIase_FKBP_dom"/>
</dbReference>
<reference evidence="16 17" key="1">
    <citation type="submission" date="2024-04" db="EMBL/GenBank/DDBJ databases">
        <title>Human intestinal bacterial collection.</title>
        <authorList>
            <person name="Pauvert C."/>
            <person name="Hitch T.C.A."/>
            <person name="Clavel T."/>
        </authorList>
    </citation>
    <scope>NUCLEOTIDE SEQUENCE [LARGE SCALE GENOMIC DNA]</scope>
    <source>
        <strain evidence="16 17">CLA-SR-H026</strain>
    </source>
</reference>
<dbReference type="PIRSF" id="PIRSF003095">
    <property type="entry name" value="Trigger_factor"/>
    <property type="match status" value="1"/>
</dbReference>
<dbReference type="Gene3D" id="3.10.50.40">
    <property type="match status" value="1"/>
</dbReference>
<evidence type="ECO:0000256" key="12">
    <source>
        <dbReference type="HAMAP-Rule" id="MF_00303"/>
    </source>
</evidence>
<dbReference type="NCBIfam" id="TIGR00115">
    <property type="entry name" value="tig"/>
    <property type="match status" value="1"/>
</dbReference>
<dbReference type="Proteomes" id="UP001481872">
    <property type="component" value="Unassembled WGS sequence"/>
</dbReference>
<sequence length="444" mass="50701">MTEIKKQEKNKVYFDLTVPHEEIKEAESKVYKRNKNYFNVPGFRKGHAPKKIIEQFYGSGIFFEDALNEVLPKIYQDALEELELEVIDQPEIDIDEENFDRSKDLIVEVSVEIKPVVVLGDYKGLEIEAVPDEVSDEMIENEIDKQRHLNARHINIDDRAAEDGDKVNIDFEGKVDGVAFEGGSAEDQELELGSGSFIPGFEEGIVGHEIGETFDIDVKFPEDYFNEDLKGKDAVFTITLNSIAVEELPEVDDEFIKDISEFDTVDEYKADLKKQKTEEVEANAKNIRMDRALEAAAANAKVDVPEVMVNNAIDEQIRSMDNNMRSQGLQLEQYLQMLGQSLDDFKDSMRPDAEKEVLKSLVLEAIVEAEKFEISDDEVEAYAREMSERYFKGDEDKQEEMIKTMMESNKDLMKSDLERKKAVELLVDNAKEVEGLNKDESEEA</sequence>
<evidence type="ECO:0000256" key="1">
    <source>
        <dbReference type="ARBA" id="ARBA00000971"/>
    </source>
</evidence>
<evidence type="ECO:0000256" key="8">
    <source>
        <dbReference type="ARBA" id="ARBA00023235"/>
    </source>
</evidence>
<dbReference type="Pfam" id="PF05697">
    <property type="entry name" value="Trigger_N"/>
    <property type="match status" value="1"/>
</dbReference>
<dbReference type="InterPro" id="IPR027304">
    <property type="entry name" value="Trigger_fact/SurA_dom_sf"/>
</dbReference>
<protein>
    <recommendedName>
        <fullName evidence="4 12">Trigger factor</fullName>
        <shortName evidence="12">TF</shortName>
        <ecNumber evidence="3 12">5.2.1.8</ecNumber>
    </recommendedName>
    <alternativeName>
        <fullName evidence="11 12">PPIase</fullName>
    </alternativeName>
</protein>
<dbReference type="InterPro" id="IPR046357">
    <property type="entry name" value="PPIase_dom_sf"/>
</dbReference>
<accession>A0ABV1J755</accession>
<dbReference type="GO" id="GO:0003755">
    <property type="term" value="F:peptidyl-prolyl cis-trans isomerase activity"/>
    <property type="evidence" value="ECO:0007669"/>
    <property type="project" value="UniProtKB-EC"/>
</dbReference>
<comment type="catalytic activity">
    <reaction evidence="1 12 13">
        <text>[protein]-peptidylproline (omega=180) = [protein]-peptidylproline (omega=0)</text>
        <dbReference type="Rhea" id="RHEA:16237"/>
        <dbReference type="Rhea" id="RHEA-COMP:10747"/>
        <dbReference type="Rhea" id="RHEA-COMP:10748"/>
        <dbReference type="ChEBI" id="CHEBI:83833"/>
        <dbReference type="ChEBI" id="CHEBI:83834"/>
        <dbReference type="EC" id="5.2.1.8"/>
    </reaction>
</comment>
<name>A0ABV1J755_9FIRM</name>
<dbReference type="Gene3D" id="1.10.3120.10">
    <property type="entry name" value="Trigger factor, C-terminal domain"/>
    <property type="match status" value="1"/>
</dbReference>
<dbReference type="PANTHER" id="PTHR30560:SF3">
    <property type="entry name" value="TRIGGER FACTOR-LIKE PROTEIN TIG, CHLOROPLASTIC"/>
    <property type="match status" value="1"/>
</dbReference>
<keyword evidence="17" id="KW-1185">Reference proteome</keyword>
<dbReference type="InterPro" id="IPR008881">
    <property type="entry name" value="Trigger_fac_ribosome-bd_bac"/>
</dbReference>
<keyword evidence="6 12" id="KW-0697">Rotamase</keyword>
<evidence type="ECO:0000256" key="11">
    <source>
        <dbReference type="ARBA" id="ARBA00029986"/>
    </source>
</evidence>
<gene>
    <name evidence="12 16" type="primary">tig</name>
    <name evidence="16" type="ORF">AAA081_06960</name>
</gene>
<keyword evidence="12" id="KW-0963">Cytoplasm</keyword>
<comment type="caution">
    <text evidence="16">The sequence shown here is derived from an EMBL/GenBank/DDBJ whole genome shotgun (WGS) entry which is preliminary data.</text>
</comment>
<dbReference type="RefSeq" id="WP_349054334.1">
    <property type="nucleotide sequence ID" value="NZ_JBBNPS010000020.1"/>
</dbReference>
<keyword evidence="9 12" id="KW-0131">Cell cycle</keyword>
<dbReference type="SUPFAM" id="SSF54534">
    <property type="entry name" value="FKBP-like"/>
    <property type="match status" value="1"/>
</dbReference>
<evidence type="ECO:0000256" key="2">
    <source>
        <dbReference type="ARBA" id="ARBA00005464"/>
    </source>
</evidence>
<dbReference type="SUPFAM" id="SSF109998">
    <property type="entry name" value="Triger factor/SurA peptide-binding domain-like"/>
    <property type="match status" value="1"/>
</dbReference>
<feature type="domain" description="PPIase FKBP-type" evidence="15">
    <location>
        <begin position="164"/>
        <end position="254"/>
    </location>
</feature>
<keyword evidence="5 12" id="KW-0132">Cell division</keyword>
<comment type="function">
    <text evidence="10 12">Involved in protein export. Acts as a chaperone by maintaining the newly synthesized protein in an open conformation. Functions as a peptidyl-prolyl cis-trans isomerase.</text>
</comment>
<organism evidence="16 17">
    <name type="scientific">Aedoeadaptatus acetigenes</name>
    <dbReference type="NCBI Taxonomy" id="2981723"/>
    <lineage>
        <taxon>Bacteria</taxon>
        <taxon>Bacillati</taxon>
        <taxon>Bacillota</taxon>
        <taxon>Tissierellia</taxon>
        <taxon>Tissierellales</taxon>
        <taxon>Peptoniphilaceae</taxon>
        <taxon>Aedoeadaptatus</taxon>
    </lineage>
</organism>
<evidence type="ECO:0000256" key="10">
    <source>
        <dbReference type="ARBA" id="ARBA00024849"/>
    </source>
</evidence>
<evidence type="ECO:0000256" key="14">
    <source>
        <dbReference type="RuleBase" id="RU003914"/>
    </source>
</evidence>
<dbReference type="InterPro" id="IPR036611">
    <property type="entry name" value="Trigger_fac_ribosome-bd_sf"/>
</dbReference>
<dbReference type="EMBL" id="JBBNPS010000020">
    <property type="protein sequence ID" value="MEQ3354029.1"/>
    <property type="molecule type" value="Genomic_DNA"/>
</dbReference>
<evidence type="ECO:0000256" key="4">
    <source>
        <dbReference type="ARBA" id="ARBA00016902"/>
    </source>
</evidence>
<dbReference type="Gene3D" id="3.30.70.1050">
    <property type="entry name" value="Trigger factor ribosome-binding domain"/>
    <property type="match status" value="1"/>
</dbReference>
<evidence type="ECO:0000256" key="9">
    <source>
        <dbReference type="ARBA" id="ARBA00023306"/>
    </source>
</evidence>
<dbReference type="PROSITE" id="PS50059">
    <property type="entry name" value="FKBP_PPIASE"/>
    <property type="match status" value="1"/>
</dbReference>
<dbReference type="InterPro" id="IPR005215">
    <property type="entry name" value="Trig_fac"/>
</dbReference>
<evidence type="ECO:0000256" key="13">
    <source>
        <dbReference type="PROSITE-ProRule" id="PRU00277"/>
    </source>
</evidence>
<evidence type="ECO:0000256" key="3">
    <source>
        <dbReference type="ARBA" id="ARBA00013194"/>
    </source>
</evidence>
<keyword evidence="8 12" id="KW-0413">Isomerase</keyword>